<organism evidence="1 2">
    <name type="scientific">Rhizobium hidalgonense</name>
    <dbReference type="NCBI Taxonomy" id="1538159"/>
    <lineage>
        <taxon>Bacteria</taxon>
        <taxon>Pseudomonadati</taxon>
        <taxon>Pseudomonadota</taxon>
        <taxon>Alphaproteobacteria</taxon>
        <taxon>Hyphomicrobiales</taxon>
        <taxon>Rhizobiaceae</taxon>
        <taxon>Rhizobium/Agrobacterium group</taxon>
        <taxon>Rhizobium</taxon>
    </lineage>
</organism>
<evidence type="ECO:0000313" key="2">
    <source>
        <dbReference type="Proteomes" id="UP001268610"/>
    </source>
</evidence>
<dbReference type="Proteomes" id="UP001268610">
    <property type="component" value="Unassembled WGS sequence"/>
</dbReference>
<evidence type="ECO:0000313" key="1">
    <source>
        <dbReference type="EMBL" id="MDR9772082.1"/>
    </source>
</evidence>
<sequence length="87" mass="9555">MKERLKDPDSARFSGFNAMVSDKGSITVCGFVNAKNSIGGYTGRSPFMGVVIRNTSFAKFFIISMGSSGSDERVTRMMCEKDKIILE</sequence>
<proteinExistence type="predicted"/>
<reference evidence="1" key="1">
    <citation type="submission" date="2023-04" db="EMBL/GenBank/DDBJ databases">
        <title>Genomic characterization of faba bean (Vicia faba) microsymbionts in Mexican soils.</title>
        <authorList>
            <person name="Rivera Orduna F.N."/>
            <person name="Guevara-Luna J."/>
            <person name="Yan J."/>
            <person name="Arroyo-Herrera I."/>
            <person name="Li Y."/>
            <person name="Vasquez-Murrieta M.S."/>
            <person name="Wang E.T."/>
        </authorList>
    </citation>
    <scope>NUCLEOTIDE SEQUENCE</scope>
    <source>
        <strain evidence="1">CH26</strain>
    </source>
</reference>
<protein>
    <submittedName>
        <fullName evidence="1">Uncharacterized protein</fullName>
    </submittedName>
</protein>
<dbReference type="AlphaFoldDB" id="A0AAJ2LIE5"/>
<accession>A0AAJ2LIE5</accession>
<gene>
    <name evidence="1" type="ORF">RJJ65_05300</name>
</gene>
<dbReference type="EMBL" id="JAVLSF010000002">
    <property type="protein sequence ID" value="MDR9772082.1"/>
    <property type="molecule type" value="Genomic_DNA"/>
</dbReference>
<comment type="caution">
    <text evidence="1">The sequence shown here is derived from an EMBL/GenBank/DDBJ whole genome shotgun (WGS) entry which is preliminary data.</text>
</comment>
<name>A0AAJ2LIE5_9HYPH</name>
<dbReference type="RefSeq" id="WP_310855366.1">
    <property type="nucleotide sequence ID" value="NZ_JAVLSE010000002.1"/>
</dbReference>